<keyword evidence="1" id="KW-0540">Nuclease</keyword>
<keyword evidence="8" id="KW-0238">DNA-binding</keyword>
<dbReference type="EMBL" id="QDFR01000004">
    <property type="protein sequence ID" value="PVE53036.1"/>
    <property type="molecule type" value="Genomic_DNA"/>
</dbReference>
<dbReference type="AlphaFoldDB" id="A0AA92C208"/>
<dbReference type="PROSITE" id="PS51217">
    <property type="entry name" value="UVRD_HELICASE_CTER"/>
    <property type="match status" value="1"/>
</dbReference>
<evidence type="ECO:0000256" key="5">
    <source>
        <dbReference type="ARBA" id="ARBA00022806"/>
    </source>
</evidence>
<evidence type="ECO:0000259" key="11">
    <source>
        <dbReference type="PROSITE" id="PS51217"/>
    </source>
</evidence>
<name>A0AA92C208_RHIRH</name>
<protein>
    <submittedName>
        <fullName evidence="12">Double-strand break repair protein AddB</fullName>
    </submittedName>
</protein>
<keyword evidence="7" id="KW-0067">ATP-binding</keyword>
<dbReference type="Proteomes" id="UP000244335">
    <property type="component" value="Unassembled WGS sequence"/>
</dbReference>
<keyword evidence="6" id="KW-0269">Exonuclease</keyword>
<evidence type="ECO:0000256" key="3">
    <source>
        <dbReference type="ARBA" id="ARBA00022763"/>
    </source>
</evidence>
<dbReference type="GO" id="GO:0004386">
    <property type="term" value="F:helicase activity"/>
    <property type="evidence" value="ECO:0007669"/>
    <property type="project" value="UniProtKB-KW"/>
</dbReference>
<dbReference type="InterPro" id="IPR027417">
    <property type="entry name" value="P-loop_NTPase"/>
</dbReference>
<evidence type="ECO:0000256" key="10">
    <source>
        <dbReference type="SAM" id="MobiDB-lite"/>
    </source>
</evidence>
<dbReference type="SUPFAM" id="SSF52540">
    <property type="entry name" value="P-loop containing nucleoside triphosphate hydrolases"/>
    <property type="match status" value="1"/>
</dbReference>
<keyword evidence="3" id="KW-0227">DNA damage</keyword>
<evidence type="ECO:0000313" key="13">
    <source>
        <dbReference type="Proteomes" id="UP000244335"/>
    </source>
</evidence>
<dbReference type="GO" id="GO:0006281">
    <property type="term" value="P:DNA repair"/>
    <property type="evidence" value="ECO:0007669"/>
    <property type="project" value="UniProtKB-KW"/>
</dbReference>
<evidence type="ECO:0000256" key="6">
    <source>
        <dbReference type="ARBA" id="ARBA00022839"/>
    </source>
</evidence>
<keyword evidence="9" id="KW-0234">DNA repair</keyword>
<dbReference type="NCBIfam" id="TIGR02786">
    <property type="entry name" value="addB_alphas"/>
    <property type="match status" value="1"/>
</dbReference>
<dbReference type="InterPro" id="IPR011604">
    <property type="entry name" value="PDDEXK-like_dom_sf"/>
</dbReference>
<evidence type="ECO:0000256" key="7">
    <source>
        <dbReference type="ARBA" id="ARBA00022840"/>
    </source>
</evidence>
<dbReference type="Gene3D" id="3.90.320.10">
    <property type="match status" value="1"/>
</dbReference>
<organism evidence="12 13">
    <name type="scientific">Rhizobium rhizogenes</name>
    <name type="common">Agrobacterium rhizogenes</name>
    <dbReference type="NCBI Taxonomy" id="359"/>
    <lineage>
        <taxon>Bacteria</taxon>
        <taxon>Pseudomonadati</taxon>
        <taxon>Pseudomonadota</taxon>
        <taxon>Alphaproteobacteria</taxon>
        <taxon>Hyphomicrobiales</taxon>
        <taxon>Rhizobiaceae</taxon>
        <taxon>Rhizobium/Agrobacterium group</taxon>
        <taxon>Rhizobium</taxon>
    </lineage>
</organism>
<dbReference type="InterPro" id="IPR038726">
    <property type="entry name" value="PDDEXK_AddAB-type"/>
</dbReference>
<keyword evidence="5" id="KW-0347">Helicase</keyword>
<dbReference type="GO" id="GO:0005524">
    <property type="term" value="F:ATP binding"/>
    <property type="evidence" value="ECO:0007669"/>
    <property type="project" value="UniProtKB-KW"/>
</dbReference>
<keyword evidence="2" id="KW-0547">Nucleotide-binding</keyword>
<evidence type="ECO:0000256" key="4">
    <source>
        <dbReference type="ARBA" id="ARBA00022801"/>
    </source>
</evidence>
<evidence type="ECO:0000256" key="1">
    <source>
        <dbReference type="ARBA" id="ARBA00022722"/>
    </source>
</evidence>
<feature type="region of interest" description="Disordered" evidence="10">
    <location>
        <begin position="788"/>
        <end position="810"/>
    </location>
</feature>
<evidence type="ECO:0000256" key="9">
    <source>
        <dbReference type="ARBA" id="ARBA00023204"/>
    </source>
</evidence>
<evidence type="ECO:0000256" key="2">
    <source>
        <dbReference type="ARBA" id="ARBA00022741"/>
    </source>
</evidence>
<comment type="caution">
    <text evidence="12">The sequence shown here is derived from an EMBL/GenBank/DDBJ whole genome shotgun (WGS) entry which is preliminary data.</text>
</comment>
<feature type="domain" description="UvrD-like helicase C-terminal" evidence="11">
    <location>
        <begin position="359"/>
        <end position="619"/>
    </location>
</feature>
<accession>A0AA92C208</accession>
<dbReference type="GO" id="GO:0003677">
    <property type="term" value="F:DNA binding"/>
    <property type="evidence" value="ECO:0007669"/>
    <property type="project" value="UniProtKB-KW"/>
</dbReference>
<dbReference type="InterPro" id="IPR014153">
    <property type="entry name" value="Ds_break_AddB"/>
</dbReference>
<reference evidence="12 13" key="1">
    <citation type="submission" date="2018-04" db="EMBL/GenBank/DDBJ databases">
        <authorList>
            <person name="Hagen T."/>
        </authorList>
    </citation>
    <scope>NUCLEOTIDE SEQUENCE [LARGE SCALE GENOMIC DNA]</scope>
    <source>
        <strain evidence="12 13">TPD7009</strain>
    </source>
</reference>
<gene>
    <name evidence="12" type="primary">addB</name>
    <name evidence="12" type="ORF">DC430_13885</name>
</gene>
<dbReference type="Pfam" id="PF12705">
    <property type="entry name" value="PDDEXK_1"/>
    <property type="match status" value="1"/>
</dbReference>
<sequence length="1092" mass="119698">MHKGRSIALNRRIVFPKIDSGFRADDVILEKVEPLAHAKRILTIAPGTPFLKTLAQSLCAGTLASGFSYDPADPLSLARVTIYVPTRRSARVLRSEFVDLLGGRSAILPVIRPLGETDDDSGYFDIETPATIDLAPPISSTARLVELARLILAWRNSLPDAIRAIHSDSPLVAPASPADAIWLARALSEVIDAMDTEDKDWEALSELDTADHAQWWQLTAKFLEIASIYWPARLAELNRSSAGRHRNAILRAEADRLKKIASTDPIIVAGSTGSIPAAADLIAAVASLPHGTVVLPGLDLDMPEDQWQAINEAPDDAASRTHSQYGLFTLLQKLGVLRRDVERIGYLDRDLQDRAAVFSTALAPVQATAEWNEWRADKSPAFFENAFSAASMIEAANEREEATAIAIALRLALEKPGQNGPSQAALITPDRGLGRRVATELARFGIEADDSAGTPLSATPQAGLLQLALEAILRPGDPVAVASLLKHPLCRFGLSELQMSKAVAALELLALRGGREETTLGNLDALLAHQMTLHAEDRHPPHWRTALSDDAPLAAEDLARRIKAAIEPLEQAVVHHDPIRGRRTSRLTLAEWAERSGRVIEAMCLDDAGDLASLWSGEAGEKLSNLFAELMECGSALEADGPQWIDIVAAFIAGESIKPRAMRHPRVFIFGALEARLQSVDTVIIGGLNEGVWPGQTANNPFLSRSMKTSIGLEPPERRIGQLAHDFEMANGTRHIIYSRALRQGSTPAVASRWLQRLLALGGEDFAEALKRRGESYRHWAMMLDDSETQDPARRPAPTPPADLQPKSYSFSEVGRLRRDPYAIYARRILKLDPLDEFNRDPGAADRGTLYHRIIELYSREERVPGTPASEDAMMRVLNACFDEENLPAHIDIIWRPRFVAVAREFLAWEKDRRPMVRRSYVEARAGQEIPEADIRLTGVADRIDIKTNGKADIVDYKTGLSPTVKQARSLLDPQLALEAAALMRGAFRDAGKPTPEDLIYVRLRPGERFGTDVVNNENAKATAKTVPKSAAELATDSIDQLAKFIKALREGKNGFVSRLIPEEQQSYGGEYDHLARVSEWSTAEPGDGDGE</sequence>
<proteinExistence type="predicted"/>
<dbReference type="GO" id="GO:0004527">
    <property type="term" value="F:exonuclease activity"/>
    <property type="evidence" value="ECO:0007669"/>
    <property type="project" value="UniProtKB-KW"/>
</dbReference>
<evidence type="ECO:0000313" key="12">
    <source>
        <dbReference type="EMBL" id="PVE53036.1"/>
    </source>
</evidence>
<dbReference type="InterPro" id="IPR014017">
    <property type="entry name" value="DNA_helicase_UvrD-like_C"/>
</dbReference>
<keyword evidence="4" id="KW-0378">Hydrolase</keyword>
<evidence type="ECO:0000256" key="8">
    <source>
        <dbReference type="ARBA" id="ARBA00023125"/>
    </source>
</evidence>